<evidence type="ECO:0000256" key="11">
    <source>
        <dbReference type="ARBA" id="ARBA00023136"/>
    </source>
</evidence>
<evidence type="ECO:0000256" key="22">
    <source>
        <dbReference type="ARBA" id="ARBA00048074"/>
    </source>
</evidence>
<evidence type="ECO:0000256" key="13">
    <source>
        <dbReference type="ARBA" id="ARBA00035852"/>
    </source>
</evidence>
<dbReference type="Gene3D" id="3.10.129.10">
    <property type="entry name" value="Hotdog Thioesterase"/>
    <property type="match status" value="1"/>
</dbReference>
<evidence type="ECO:0000256" key="6">
    <source>
        <dbReference type="ARBA" id="ARBA00022703"/>
    </source>
</evidence>
<keyword evidence="26" id="KW-1185">Reference proteome</keyword>
<keyword evidence="10" id="KW-0443">Lipid metabolism</keyword>
<accession>A0A062U590</accession>
<dbReference type="GO" id="GO:0005737">
    <property type="term" value="C:cytoplasm"/>
    <property type="evidence" value="ECO:0007669"/>
    <property type="project" value="UniProtKB-SubCell"/>
</dbReference>
<accession>A0A328JZT4</accession>
<keyword evidence="4" id="KW-1003">Cell membrane</keyword>
<comment type="catalytic activity">
    <reaction evidence="14">
        <text>(9Z)-octadecenoyl-CoA + H2O = (9Z)-octadecenoate + CoA + H(+)</text>
        <dbReference type="Rhea" id="RHEA:40139"/>
        <dbReference type="ChEBI" id="CHEBI:15377"/>
        <dbReference type="ChEBI" id="CHEBI:15378"/>
        <dbReference type="ChEBI" id="CHEBI:30823"/>
        <dbReference type="ChEBI" id="CHEBI:57287"/>
        <dbReference type="ChEBI" id="CHEBI:57387"/>
    </reaction>
    <physiologicalReaction direction="left-to-right" evidence="14">
        <dbReference type="Rhea" id="RHEA:40140"/>
    </physiologicalReaction>
</comment>
<evidence type="ECO:0000313" key="25">
    <source>
        <dbReference type="EMBL" id="RAN30603.1"/>
    </source>
</evidence>
<dbReference type="PANTHER" id="PTHR12418">
    <property type="entry name" value="ACYL-COENZYME A THIOESTERASE THEM4"/>
    <property type="match status" value="1"/>
</dbReference>
<dbReference type="EMBL" id="AWFB01000078">
    <property type="protein sequence ID" value="RAN30603.1"/>
    <property type="molecule type" value="Genomic_DNA"/>
</dbReference>
<evidence type="ECO:0000256" key="19">
    <source>
        <dbReference type="ARBA" id="ARBA00047588"/>
    </source>
</evidence>
<comment type="caution">
    <text evidence="25">The sequence shown here is derived from an EMBL/GenBank/DDBJ whole genome shotgun (WGS) entry which is preliminary data.</text>
</comment>
<dbReference type="SUPFAM" id="SSF54637">
    <property type="entry name" value="Thioesterase/thiol ester dehydrase-isomerase"/>
    <property type="match status" value="1"/>
</dbReference>
<dbReference type="GO" id="GO:0016020">
    <property type="term" value="C:membrane"/>
    <property type="evidence" value="ECO:0007669"/>
    <property type="project" value="UniProtKB-SubCell"/>
</dbReference>
<evidence type="ECO:0000256" key="9">
    <source>
        <dbReference type="ARBA" id="ARBA00022946"/>
    </source>
</evidence>
<comment type="catalytic activity">
    <reaction evidence="20">
        <text>hexadecanoyl-CoA + H2O = hexadecanoate + CoA + H(+)</text>
        <dbReference type="Rhea" id="RHEA:16645"/>
        <dbReference type="ChEBI" id="CHEBI:7896"/>
        <dbReference type="ChEBI" id="CHEBI:15377"/>
        <dbReference type="ChEBI" id="CHEBI:15378"/>
        <dbReference type="ChEBI" id="CHEBI:57287"/>
        <dbReference type="ChEBI" id="CHEBI:57379"/>
        <dbReference type="EC" id="3.1.2.2"/>
    </reaction>
    <physiologicalReaction direction="left-to-right" evidence="20">
        <dbReference type="Rhea" id="RHEA:16646"/>
    </physiologicalReaction>
</comment>
<proteinExistence type="inferred from homology"/>
<keyword evidence="7" id="KW-0378">Hydrolase</keyword>
<evidence type="ECO:0000256" key="12">
    <source>
        <dbReference type="ARBA" id="ARBA00023273"/>
    </source>
</evidence>
<feature type="domain" description="Thioesterase" evidence="24">
    <location>
        <begin position="1"/>
        <end position="74"/>
    </location>
</feature>
<dbReference type="AlphaFoldDB" id="A0A062U590"/>
<dbReference type="InterPro" id="IPR006683">
    <property type="entry name" value="Thioestr_dom"/>
</dbReference>
<evidence type="ECO:0000256" key="8">
    <source>
        <dbReference type="ARBA" id="ARBA00022832"/>
    </source>
</evidence>
<name>A0A062U590_9PROT</name>
<evidence type="ECO:0000256" key="23">
    <source>
        <dbReference type="ARBA" id="ARBA00048180"/>
    </source>
</evidence>
<evidence type="ECO:0000256" key="14">
    <source>
        <dbReference type="ARBA" id="ARBA00037002"/>
    </source>
</evidence>
<dbReference type="Proteomes" id="UP000249123">
    <property type="component" value="Unassembled WGS sequence"/>
</dbReference>
<sequence>MGFLHGGMICAFADSALAWAVWSETGKMSVTIKLNMEFMDIVKEGCWLEAHPHVTLIDGDLVHVSARLMKDDGSIAARADAIFRTLRRKA</sequence>
<evidence type="ECO:0000256" key="2">
    <source>
        <dbReference type="ARBA" id="ARBA00004496"/>
    </source>
</evidence>
<keyword evidence="6" id="KW-0053">Apoptosis</keyword>
<comment type="subcellular location">
    <subcellularLocation>
        <location evidence="3">Cell projection</location>
        <location evidence="3">Ruffle membrane</location>
    </subcellularLocation>
    <subcellularLocation>
        <location evidence="2">Cytoplasm</location>
    </subcellularLocation>
    <subcellularLocation>
        <location evidence="1">Membrane</location>
        <topology evidence="1">Peripheral membrane protein</topology>
    </subcellularLocation>
</comment>
<evidence type="ECO:0000256" key="3">
    <source>
        <dbReference type="ARBA" id="ARBA00004632"/>
    </source>
</evidence>
<evidence type="ECO:0000256" key="18">
    <source>
        <dbReference type="ARBA" id="ARBA00043210"/>
    </source>
</evidence>
<evidence type="ECO:0000256" key="15">
    <source>
        <dbReference type="ARBA" id="ARBA00038456"/>
    </source>
</evidence>
<dbReference type="InterPro" id="IPR029069">
    <property type="entry name" value="HotDog_dom_sf"/>
</dbReference>
<comment type="similarity">
    <text evidence="15">Belongs to the THEM4/THEM5 thioesterase family.</text>
</comment>
<keyword evidence="9" id="KW-0809">Transit peptide</keyword>
<keyword evidence="12" id="KW-0966">Cell projection</keyword>
<dbReference type="Pfam" id="PF03061">
    <property type="entry name" value="4HBT"/>
    <property type="match status" value="1"/>
</dbReference>
<evidence type="ECO:0000256" key="16">
    <source>
        <dbReference type="ARBA" id="ARBA00038848"/>
    </source>
</evidence>
<comment type="catalytic activity">
    <reaction evidence="23">
        <text>tetradecanoyl-CoA + H2O = tetradecanoate + CoA + H(+)</text>
        <dbReference type="Rhea" id="RHEA:40119"/>
        <dbReference type="ChEBI" id="CHEBI:15377"/>
        <dbReference type="ChEBI" id="CHEBI:15378"/>
        <dbReference type="ChEBI" id="CHEBI:30807"/>
        <dbReference type="ChEBI" id="CHEBI:57287"/>
        <dbReference type="ChEBI" id="CHEBI:57385"/>
    </reaction>
    <physiologicalReaction direction="left-to-right" evidence="23">
        <dbReference type="Rhea" id="RHEA:40120"/>
    </physiologicalReaction>
</comment>
<dbReference type="GO" id="GO:0006631">
    <property type="term" value="P:fatty acid metabolic process"/>
    <property type="evidence" value="ECO:0007669"/>
    <property type="project" value="UniProtKB-KW"/>
</dbReference>
<evidence type="ECO:0000313" key="26">
    <source>
        <dbReference type="Proteomes" id="UP000249123"/>
    </source>
</evidence>
<evidence type="ECO:0000256" key="4">
    <source>
        <dbReference type="ARBA" id="ARBA00022475"/>
    </source>
</evidence>
<dbReference type="PANTHER" id="PTHR12418:SF19">
    <property type="entry name" value="ACYL-COENZYME A THIOESTERASE THEM4"/>
    <property type="match status" value="1"/>
</dbReference>
<keyword evidence="5" id="KW-0963">Cytoplasm</keyword>
<evidence type="ECO:0000256" key="5">
    <source>
        <dbReference type="ARBA" id="ARBA00022490"/>
    </source>
</evidence>
<dbReference type="STRING" id="1280941.HY2_10765"/>
<dbReference type="EC" id="3.1.2.2" evidence="16"/>
<comment type="catalytic activity">
    <reaction evidence="22">
        <text>dodecanoyl-CoA + H2O = dodecanoate + CoA + H(+)</text>
        <dbReference type="Rhea" id="RHEA:30135"/>
        <dbReference type="ChEBI" id="CHEBI:15377"/>
        <dbReference type="ChEBI" id="CHEBI:15378"/>
        <dbReference type="ChEBI" id="CHEBI:18262"/>
        <dbReference type="ChEBI" id="CHEBI:57287"/>
        <dbReference type="ChEBI" id="CHEBI:57375"/>
    </reaction>
    <physiologicalReaction direction="left-to-right" evidence="22">
        <dbReference type="Rhea" id="RHEA:30136"/>
    </physiologicalReaction>
</comment>
<dbReference type="eggNOG" id="COG2050">
    <property type="taxonomic scope" value="Bacteria"/>
</dbReference>
<organism evidence="25 26">
    <name type="scientific">Hyphomonas pacifica</name>
    <dbReference type="NCBI Taxonomy" id="1280941"/>
    <lineage>
        <taxon>Bacteria</taxon>
        <taxon>Pseudomonadati</taxon>
        <taxon>Pseudomonadota</taxon>
        <taxon>Alphaproteobacteria</taxon>
        <taxon>Hyphomonadales</taxon>
        <taxon>Hyphomonadaceae</taxon>
        <taxon>Hyphomonas</taxon>
    </lineage>
</organism>
<evidence type="ECO:0000256" key="17">
    <source>
        <dbReference type="ARBA" id="ARBA00040123"/>
    </source>
</evidence>
<evidence type="ECO:0000256" key="10">
    <source>
        <dbReference type="ARBA" id="ARBA00023098"/>
    </source>
</evidence>
<gene>
    <name evidence="25" type="ORF">HY3_05495</name>
</gene>
<evidence type="ECO:0000259" key="24">
    <source>
        <dbReference type="Pfam" id="PF03061"/>
    </source>
</evidence>
<dbReference type="InterPro" id="IPR052365">
    <property type="entry name" value="THEM4/THEM5_acyl-CoA_thioest"/>
</dbReference>
<dbReference type="GO" id="GO:0016790">
    <property type="term" value="F:thiolester hydrolase activity"/>
    <property type="evidence" value="ECO:0007669"/>
    <property type="project" value="UniProtKB-ARBA"/>
</dbReference>
<comment type="catalytic activity">
    <reaction evidence="21">
        <text>decanoyl-CoA + H2O = decanoate + CoA + H(+)</text>
        <dbReference type="Rhea" id="RHEA:40059"/>
        <dbReference type="ChEBI" id="CHEBI:15377"/>
        <dbReference type="ChEBI" id="CHEBI:15378"/>
        <dbReference type="ChEBI" id="CHEBI:27689"/>
        <dbReference type="ChEBI" id="CHEBI:57287"/>
        <dbReference type="ChEBI" id="CHEBI:61430"/>
    </reaction>
    <physiologicalReaction direction="left-to-right" evidence="21">
        <dbReference type="Rhea" id="RHEA:40060"/>
    </physiologicalReaction>
</comment>
<comment type="catalytic activity">
    <reaction evidence="19">
        <text>octanoyl-CoA + H2O = octanoate + CoA + H(+)</text>
        <dbReference type="Rhea" id="RHEA:30143"/>
        <dbReference type="ChEBI" id="CHEBI:15377"/>
        <dbReference type="ChEBI" id="CHEBI:15378"/>
        <dbReference type="ChEBI" id="CHEBI:25646"/>
        <dbReference type="ChEBI" id="CHEBI:57287"/>
        <dbReference type="ChEBI" id="CHEBI:57386"/>
    </reaction>
    <physiologicalReaction direction="left-to-right" evidence="19">
        <dbReference type="Rhea" id="RHEA:30144"/>
    </physiologicalReaction>
</comment>
<keyword evidence="11" id="KW-0472">Membrane</keyword>
<evidence type="ECO:0000256" key="7">
    <source>
        <dbReference type="ARBA" id="ARBA00022801"/>
    </source>
</evidence>
<evidence type="ECO:0000256" key="21">
    <source>
        <dbReference type="ARBA" id="ARBA00047969"/>
    </source>
</evidence>
<evidence type="ECO:0000256" key="20">
    <source>
        <dbReference type="ARBA" id="ARBA00047734"/>
    </source>
</evidence>
<dbReference type="CDD" id="cd03443">
    <property type="entry name" value="PaaI_thioesterase"/>
    <property type="match status" value="1"/>
</dbReference>
<keyword evidence="8" id="KW-0276">Fatty acid metabolism</keyword>
<comment type="catalytic activity">
    <reaction evidence="13">
        <text>(5Z,8Z,11Z,14Z)-eicosatetraenoyl-CoA + H2O = (5Z,8Z,11Z,14Z)-eicosatetraenoate + CoA + H(+)</text>
        <dbReference type="Rhea" id="RHEA:40151"/>
        <dbReference type="ChEBI" id="CHEBI:15377"/>
        <dbReference type="ChEBI" id="CHEBI:15378"/>
        <dbReference type="ChEBI" id="CHEBI:32395"/>
        <dbReference type="ChEBI" id="CHEBI:57287"/>
        <dbReference type="ChEBI" id="CHEBI:57368"/>
    </reaction>
    <physiologicalReaction direction="left-to-right" evidence="13">
        <dbReference type="Rhea" id="RHEA:40152"/>
    </physiologicalReaction>
</comment>
<evidence type="ECO:0000256" key="1">
    <source>
        <dbReference type="ARBA" id="ARBA00004170"/>
    </source>
</evidence>
<protein>
    <recommendedName>
        <fullName evidence="17">Acyl-coenzyme A thioesterase THEM4</fullName>
        <ecNumber evidence="16">3.1.2.2</ecNumber>
    </recommendedName>
    <alternativeName>
        <fullName evidence="18">Thioesterase superfamily member 4</fullName>
    </alternativeName>
</protein>
<reference evidence="25 26" key="1">
    <citation type="submission" date="2013-04" db="EMBL/GenBank/DDBJ databases">
        <title>Hyphomonas sp. T24B3 Genome Sequencing.</title>
        <authorList>
            <person name="Lai Q."/>
            <person name="Shao Z."/>
        </authorList>
    </citation>
    <scope>NUCLEOTIDE SEQUENCE [LARGE SCALE GENOMIC DNA]</scope>
    <source>
        <strain evidence="25 26">T24B3</strain>
    </source>
</reference>